<evidence type="ECO:0000313" key="3">
    <source>
        <dbReference type="Proteomes" id="UP001497644"/>
    </source>
</evidence>
<feature type="compositionally biased region" description="Basic residues" evidence="1">
    <location>
        <begin position="29"/>
        <end position="38"/>
    </location>
</feature>
<protein>
    <submittedName>
        <fullName evidence="2">Uncharacterized protein</fullName>
    </submittedName>
</protein>
<name>A0AAV2N3M5_9HYME</name>
<keyword evidence="3" id="KW-1185">Reference proteome</keyword>
<dbReference type="AlphaFoldDB" id="A0AAV2N3M5"/>
<evidence type="ECO:0000313" key="2">
    <source>
        <dbReference type="EMBL" id="CAL1673921.1"/>
    </source>
</evidence>
<feature type="compositionally biased region" description="Basic and acidic residues" evidence="1">
    <location>
        <begin position="55"/>
        <end position="68"/>
    </location>
</feature>
<feature type="compositionally biased region" description="Polar residues" evidence="1">
    <location>
        <begin position="9"/>
        <end position="19"/>
    </location>
</feature>
<accession>A0AAV2N3M5</accession>
<feature type="region of interest" description="Disordered" evidence="1">
    <location>
        <begin position="1"/>
        <end position="93"/>
    </location>
</feature>
<organism evidence="2 3">
    <name type="scientific">Lasius platythorax</name>
    <dbReference type="NCBI Taxonomy" id="488582"/>
    <lineage>
        <taxon>Eukaryota</taxon>
        <taxon>Metazoa</taxon>
        <taxon>Ecdysozoa</taxon>
        <taxon>Arthropoda</taxon>
        <taxon>Hexapoda</taxon>
        <taxon>Insecta</taxon>
        <taxon>Pterygota</taxon>
        <taxon>Neoptera</taxon>
        <taxon>Endopterygota</taxon>
        <taxon>Hymenoptera</taxon>
        <taxon>Apocrita</taxon>
        <taxon>Aculeata</taxon>
        <taxon>Formicoidea</taxon>
        <taxon>Formicidae</taxon>
        <taxon>Formicinae</taxon>
        <taxon>Lasius</taxon>
        <taxon>Lasius</taxon>
    </lineage>
</organism>
<gene>
    <name evidence="2" type="ORF">LPLAT_LOCUS706</name>
</gene>
<proteinExistence type="predicted"/>
<feature type="compositionally biased region" description="Basic and acidic residues" evidence="1">
    <location>
        <begin position="79"/>
        <end position="93"/>
    </location>
</feature>
<dbReference type="EMBL" id="OZ034824">
    <property type="protein sequence ID" value="CAL1673921.1"/>
    <property type="molecule type" value="Genomic_DNA"/>
</dbReference>
<evidence type="ECO:0000256" key="1">
    <source>
        <dbReference type="SAM" id="MobiDB-lite"/>
    </source>
</evidence>
<dbReference type="Proteomes" id="UP001497644">
    <property type="component" value="Chromosome 1"/>
</dbReference>
<reference evidence="2 3" key="1">
    <citation type="submission" date="2024-04" db="EMBL/GenBank/DDBJ databases">
        <authorList>
            <consortium name="Molecular Ecology Group"/>
        </authorList>
    </citation>
    <scope>NUCLEOTIDE SEQUENCE [LARGE SCALE GENOMIC DNA]</scope>
</reference>
<sequence length="140" mass="16095">MRYKRVESLNASAETSASSGKKIYTRQWRERKKNKCMHAKGEPKNRKGPKRKGRCREGGWGKNARTESEQGQEDGDTMMEDRREVGRPRKDEQTKCIRISLASVKTSDGASLEIFLVTTYRLWSSSCAETIHDARSMRHN</sequence>